<dbReference type="KEGG" id="mvs:MVIS_0465"/>
<keyword evidence="6" id="KW-0862">Zinc</keyword>
<dbReference type="AlphaFoldDB" id="A0A090I9D0"/>
<proteinExistence type="inferred from homology"/>
<dbReference type="PANTHER" id="PTHR11705">
    <property type="entry name" value="PROTEASE FAMILY M14 CARBOXYPEPTIDASE A,B"/>
    <property type="match status" value="1"/>
</dbReference>
<comment type="cofactor">
    <cofactor evidence="1">
        <name>Zn(2+)</name>
        <dbReference type="ChEBI" id="CHEBI:29105"/>
    </cofactor>
</comment>
<dbReference type="Proteomes" id="UP000183794">
    <property type="component" value="Unassembled WGS sequence"/>
</dbReference>
<keyword evidence="3" id="KW-0645">Protease</keyword>
<evidence type="ECO:0000256" key="8">
    <source>
        <dbReference type="PROSITE-ProRule" id="PRU01379"/>
    </source>
</evidence>
<dbReference type="STRING" id="80854.MVIS_0465"/>
<feature type="domain" description="Peptidase M14" evidence="9">
    <location>
        <begin position="7"/>
        <end position="314"/>
    </location>
</feature>
<dbReference type="HOGENOM" id="CLU_830613_0_0_6"/>
<dbReference type="PROSITE" id="PS52035">
    <property type="entry name" value="PEPTIDASE_M14"/>
    <property type="match status" value="1"/>
</dbReference>
<evidence type="ECO:0000259" key="9">
    <source>
        <dbReference type="PROSITE" id="PS52035"/>
    </source>
</evidence>
<dbReference type="Gene3D" id="3.40.630.10">
    <property type="entry name" value="Zn peptidases"/>
    <property type="match status" value="1"/>
</dbReference>
<protein>
    <submittedName>
        <fullName evidence="10">Putative carboxypeptidase</fullName>
    </submittedName>
</protein>
<evidence type="ECO:0000256" key="1">
    <source>
        <dbReference type="ARBA" id="ARBA00001947"/>
    </source>
</evidence>
<organism evidence="10 11">
    <name type="scientific">Moritella viscosa</name>
    <dbReference type="NCBI Taxonomy" id="80854"/>
    <lineage>
        <taxon>Bacteria</taxon>
        <taxon>Pseudomonadati</taxon>
        <taxon>Pseudomonadota</taxon>
        <taxon>Gammaproteobacteria</taxon>
        <taxon>Alteromonadales</taxon>
        <taxon>Moritellaceae</taxon>
        <taxon>Moritella</taxon>
    </lineage>
</organism>
<evidence type="ECO:0000256" key="4">
    <source>
        <dbReference type="ARBA" id="ARBA00022723"/>
    </source>
</evidence>
<dbReference type="SUPFAM" id="SSF53187">
    <property type="entry name" value="Zn-dependent exopeptidases"/>
    <property type="match status" value="1"/>
</dbReference>
<comment type="similarity">
    <text evidence="2 8">Belongs to the peptidase M14 family.</text>
</comment>
<keyword evidence="4" id="KW-0479">Metal-binding</keyword>
<dbReference type="RefSeq" id="WP_045108922.1">
    <property type="nucleotide sequence ID" value="NZ_CAWRBC010000076.1"/>
</dbReference>
<accession>A0A090I9D0</accession>
<sequence length="341" mass="39358">MPLKFQLQQSLPELMQLETLIELGGKHLHSQILTHVSYKKSSYPLYSISMGSQEPNVPVIAFIGGIHGVERIGTQVILALFESLIRRLKWDQSLHQELSHVKLLFLPLMNPIGMLNNSRANGNGVDLMRNAPVDAVGNVPWLVGGQRISNILPWYRGKKGKAMQPESRVLVEHIRQQLLTAPFSIALDCHSGFGFDNQIWFPYAKSKQPIPHLAEIFKLRKMLIETYPHQDYIFEPQARNYMTHGDLWDYLYDQSLELNTTFLPLTLEMGSWTWIKKNPLQVFKSSGIFHPIQPHRIKRVLRQHHVLMEFLIKVTGSYAHWLPQLNKERSHADATSLWYTE</sequence>
<dbReference type="EMBL" id="FPLD01000005">
    <property type="protein sequence ID" value="SGY82503.1"/>
    <property type="molecule type" value="Genomic_DNA"/>
</dbReference>
<evidence type="ECO:0000256" key="5">
    <source>
        <dbReference type="ARBA" id="ARBA00022801"/>
    </source>
</evidence>
<evidence type="ECO:0000256" key="7">
    <source>
        <dbReference type="ARBA" id="ARBA00023049"/>
    </source>
</evidence>
<feature type="active site" description="Proton donor/acceptor" evidence="8">
    <location>
        <position position="268"/>
    </location>
</feature>
<dbReference type="InterPro" id="IPR057246">
    <property type="entry name" value="CARBOXYPEPT_ZN_1"/>
</dbReference>
<keyword evidence="7" id="KW-0482">Metalloprotease</keyword>
<keyword evidence="5" id="KW-0378">Hydrolase</keyword>
<dbReference type="GO" id="GO:0008270">
    <property type="term" value="F:zinc ion binding"/>
    <property type="evidence" value="ECO:0007669"/>
    <property type="project" value="InterPro"/>
</dbReference>
<evidence type="ECO:0000313" key="11">
    <source>
        <dbReference type="Proteomes" id="UP000183794"/>
    </source>
</evidence>
<dbReference type="Pfam" id="PF00246">
    <property type="entry name" value="Peptidase_M14"/>
    <property type="match status" value="1"/>
</dbReference>
<evidence type="ECO:0000256" key="3">
    <source>
        <dbReference type="ARBA" id="ARBA00022670"/>
    </source>
</evidence>
<dbReference type="InterPro" id="IPR000834">
    <property type="entry name" value="Peptidase_M14"/>
</dbReference>
<dbReference type="PROSITE" id="PS00132">
    <property type="entry name" value="CARBOXYPEPT_ZN_1"/>
    <property type="match status" value="1"/>
</dbReference>
<evidence type="ECO:0000256" key="2">
    <source>
        <dbReference type="ARBA" id="ARBA00005988"/>
    </source>
</evidence>
<name>A0A090I9D0_9GAMM</name>
<reference evidence="10 11" key="1">
    <citation type="submission" date="2016-11" db="EMBL/GenBank/DDBJ databases">
        <authorList>
            <person name="Jaros S."/>
            <person name="Januszkiewicz K."/>
            <person name="Wedrychowicz H."/>
        </authorList>
    </citation>
    <scope>NUCLEOTIDE SEQUENCE [LARGE SCALE GENOMIC DNA]</scope>
    <source>
        <strain evidence="10">NVI 5450</strain>
    </source>
</reference>
<dbReference type="GO" id="GO:0004181">
    <property type="term" value="F:metallocarboxypeptidase activity"/>
    <property type="evidence" value="ECO:0007669"/>
    <property type="project" value="InterPro"/>
</dbReference>
<dbReference type="GO" id="GO:0006508">
    <property type="term" value="P:proteolysis"/>
    <property type="evidence" value="ECO:0007669"/>
    <property type="project" value="UniProtKB-KW"/>
</dbReference>
<dbReference type="GO" id="GO:0005615">
    <property type="term" value="C:extracellular space"/>
    <property type="evidence" value="ECO:0007669"/>
    <property type="project" value="TreeGrafter"/>
</dbReference>
<evidence type="ECO:0000256" key="6">
    <source>
        <dbReference type="ARBA" id="ARBA00022833"/>
    </source>
</evidence>
<dbReference type="OrthoDB" id="9779324at2"/>
<gene>
    <name evidence="10" type="ORF">NVI5450_0166</name>
</gene>
<dbReference type="PATRIC" id="fig|80854.5.peg.492"/>
<keyword evidence="10" id="KW-0121">Carboxypeptidase</keyword>
<dbReference type="PANTHER" id="PTHR11705:SF143">
    <property type="entry name" value="SLL0236 PROTEIN"/>
    <property type="match status" value="1"/>
</dbReference>
<evidence type="ECO:0000313" key="10">
    <source>
        <dbReference type="EMBL" id="SGY82503.1"/>
    </source>
</evidence>